<dbReference type="CDD" id="cd00568">
    <property type="entry name" value="TPP_enzymes"/>
    <property type="match status" value="1"/>
</dbReference>
<evidence type="ECO:0000313" key="2">
    <source>
        <dbReference type="EMBL" id="MDE1461505.1"/>
    </source>
</evidence>
<dbReference type="Proteomes" id="UP001528823">
    <property type="component" value="Unassembled WGS sequence"/>
</dbReference>
<dbReference type="Gene3D" id="3.40.50.970">
    <property type="match status" value="1"/>
</dbReference>
<keyword evidence="3" id="KW-1185">Reference proteome</keyword>
<protein>
    <submittedName>
        <fullName evidence="2">Thiamine pyrophosphate-dependent enzyme</fullName>
    </submittedName>
</protein>
<dbReference type="SUPFAM" id="SSF52518">
    <property type="entry name" value="Thiamin diphosphate-binding fold (THDP-binding)"/>
    <property type="match status" value="1"/>
</dbReference>
<sequence length="816" mass="91915">MDITIGVVVITESNFFFEAGLSALSDLQGKVIQQVTIDADISYKFIPSSTDSVFQEAKNKAINYLNKRKDNISVKVIQAPSLKRASEKIINLPNITSSAELQIGMVYVDYTKIENNALTPQKLDQELVEFYASLKESQVNSFYSSFTAAAFTNTNHSKIRYQPMQYIECILPTERSVLQTKLLCLWMDFFEMSYANRRIKPTIKDIPHNLLGEQLLNLFSLKAQNNWLFFYFTGSIVSSLIQYVESKIKPMGIPALRGPSEHSLACGAMANWQLYQKPFLIVVTSGMIDEFKGTLANLRDAKAKGIIICAENRANQWFAFQGTISQDEDTRDVLAAYRVPHLYMDNIDNVDNDLLKVAELYDLEQGPVVLLVTQAVLEAVSHIDINFSKKNSHQNKATSISPCQQTLDKVVDIINHGPEKLLWQCGPMNDTELEMTLSIASRAGIALVDSLTYPGVIPKFYNGKRNSNYLGTLSIYGYSPRVYNYLHTNNKLNPPGEQCLFFLKSKIPQIATPFPEGRLERKIDIVQLTNNPNHIAPFTNHGLTMNYLDFLHYVNEHLNVPNTLRIKRYHTINSLIDTPSDVVNKLPTLPMSPNFFFAKLNDLIERLIVEHGYDYTGLYDVGRCGISAIRNVAKTRRGFSGWYGRALMGDALLASVGIAYTCPTNIIAFIGDGAKGVVPDVLPSFIENAIAHPNQMNKNITIFFFQNAGHSVINTYQERILFKRTSRQMRLVNIHFPDWEDDLCGLKIKSQTIETFDNQMLASALLEPQRINLFSVVVSHNNEGDGISLATATGWQRDDPVLKPYQNQSESSLIEV</sequence>
<evidence type="ECO:0000313" key="3">
    <source>
        <dbReference type="Proteomes" id="UP001528823"/>
    </source>
</evidence>
<dbReference type="InterPro" id="IPR011766">
    <property type="entry name" value="TPP_enzyme_TPP-bd"/>
</dbReference>
<gene>
    <name evidence="2" type="ORF">ORQ98_05940</name>
</gene>
<dbReference type="InterPro" id="IPR029061">
    <property type="entry name" value="THDP-binding"/>
</dbReference>
<dbReference type="EMBL" id="JAPMOU010000005">
    <property type="protein sequence ID" value="MDE1461505.1"/>
    <property type="molecule type" value="Genomic_DNA"/>
</dbReference>
<organism evidence="2 3">
    <name type="scientific">Spartinivicinus poritis</name>
    <dbReference type="NCBI Taxonomy" id="2994640"/>
    <lineage>
        <taxon>Bacteria</taxon>
        <taxon>Pseudomonadati</taxon>
        <taxon>Pseudomonadota</taxon>
        <taxon>Gammaproteobacteria</taxon>
        <taxon>Oceanospirillales</taxon>
        <taxon>Zooshikellaceae</taxon>
        <taxon>Spartinivicinus</taxon>
    </lineage>
</organism>
<feature type="domain" description="Thiamine pyrophosphate enzyme TPP-binding" evidence="1">
    <location>
        <begin position="620"/>
        <end position="730"/>
    </location>
</feature>
<accession>A0ABT5U5P2</accession>
<proteinExistence type="predicted"/>
<reference evidence="2 3" key="1">
    <citation type="submission" date="2022-11" db="EMBL/GenBank/DDBJ databases">
        <title>Spartinivicinus poritis sp. nov., isolated from scleractinian coral Porites lutea.</title>
        <authorList>
            <person name="Zhang G."/>
            <person name="Cai L."/>
            <person name="Wei Q."/>
        </authorList>
    </citation>
    <scope>NUCLEOTIDE SEQUENCE [LARGE SCALE GENOMIC DNA]</scope>
    <source>
        <strain evidence="2 3">A2-2</strain>
    </source>
</reference>
<name>A0ABT5U5P2_9GAMM</name>
<evidence type="ECO:0000259" key="1">
    <source>
        <dbReference type="Pfam" id="PF02775"/>
    </source>
</evidence>
<comment type="caution">
    <text evidence="2">The sequence shown here is derived from an EMBL/GenBank/DDBJ whole genome shotgun (WGS) entry which is preliminary data.</text>
</comment>
<dbReference type="Pfam" id="PF02775">
    <property type="entry name" value="TPP_enzyme_C"/>
    <property type="match status" value="1"/>
</dbReference>
<dbReference type="RefSeq" id="WP_274687867.1">
    <property type="nucleotide sequence ID" value="NZ_JAPMOU010000005.1"/>
</dbReference>